<proteinExistence type="predicted"/>
<keyword evidence="2 6" id="KW-0812">Transmembrane</keyword>
<dbReference type="PIRSF" id="PIRSF006060">
    <property type="entry name" value="AA_transporter"/>
    <property type="match status" value="1"/>
</dbReference>
<feature type="transmembrane region" description="Helical" evidence="6">
    <location>
        <begin position="268"/>
        <end position="290"/>
    </location>
</feature>
<sequence>MFAEDKYFLYLRLVGSNGQRISSTRSDKHKAEVEKSIKMSSQQSNHTHAEAEPMNAGNHDGKSDEGSDNSGIKLKKELGLHNGVAIIVGVIIGSGIFVSPKGVLIEAGSVGSSLIVWTLCGVVSLIGAMCYAELGTMILKSGADYAYINEAFGSLPAFLYLWVALLVIIPTGNAITALTFANYILQPIFPDCDPPDTAVRLLAALAITLLTFVNCANVKWANKVQIVFTVAKVAALVLIIIIGAVYLAKGNTKSFEDPWKNSNTEPGAIALSFYSGLFSYAGWNYLNFVTEELQNPYKNLPRAIWISMPLVTGVYVLANVAYFAVLTPEELLESNAVAVTFGGRMLGPMAWIMPVFVAASTFGGLNGAIFTSARLFFVGARQGHLPESLALINVKHYTPLPSLVFVCLMSLVMLCTSDVYVLINYTSFVESAFIGISIAGLLYLRWKQPDTFRPIRVSLVWPIIFSVICAFLILFPLFYSPFECLMGIIMTATGIPVYWLGVSWSKKPKLIRSWIQRFTISVQKLLYCVYQEKED</sequence>
<dbReference type="AlphaFoldDB" id="A0A8J1UTX0"/>
<evidence type="ECO:0000256" key="1">
    <source>
        <dbReference type="ARBA" id="ARBA00004141"/>
    </source>
</evidence>
<keyword evidence="8" id="KW-1185">Reference proteome</keyword>
<comment type="caution">
    <text evidence="7">The sequence shown here is derived from an EMBL/GenBank/DDBJ whole genome shotgun (WGS) entry which is preliminary data.</text>
</comment>
<accession>A0A8J1UTX0</accession>
<dbReference type="FunFam" id="1.20.1740.10:FF:000073">
    <property type="entry name" value="Y+L amino acid transporter"/>
    <property type="match status" value="1"/>
</dbReference>
<feature type="transmembrane region" description="Helical" evidence="6">
    <location>
        <begin position="227"/>
        <end position="248"/>
    </location>
</feature>
<name>A0A8J1UTX0_OWEFU</name>
<dbReference type="GO" id="GO:0015179">
    <property type="term" value="F:L-amino acid transmembrane transporter activity"/>
    <property type="evidence" value="ECO:0007669"/>
    <property type="project" value="TreeGrafter"/>
</dbReference>
<evidence type="ECO:0000256" key="2">
    <source>
        <dbReference type="ARBA" id="ARBA00022692"/>
    </source>
</evidence>
<feature type="transmembrane region" description="Helical" evidence="6">
    <location>
        <begin position="458"/>
        <end position="479"/>
    </location>
</feature>
<feature type="transmembrane region" description="Helical" evidence="6">
    <location>
        <begin position="197"/>
        <end position="215"/>
    </location>
</feature>
<feature type="transmembrane region" description="Helical" evidence="6">
    <location>
        <begin position="428"/>
        <end position="446"/>
    </location>
</feature>
<feature type="transmembrane region" description="Helical" evidence="6">
    <location>
        <begin position="485"/>
        <end position="504"/>
    </location>
</feature>
<evidence type="ECO:0000256" key="4">
    <source>
        <dbReference type="ARBA" id="ARBA00023136"/>
    </source>
</evidence>
<feature type="transmembrane region" description="Helical" evidence="6">
    <location>
        <begin position="351"/>
        <end position="377"/>
    </location>
</feature>
<evidence type="ECO:0000313" key="8">
    <source>
        <dbReference type="Proteomes" id="UP000749559"/>
    </source>
</evidence>
<evidence type="ECO:0000256" key="6">
    <source>
        <dbReference type="SAM" id="Phobius"/>
    </source>
</evidence>
<dbReference type="GO" id="GO:0016020">
    <property type="term" value="C:membrane"/>
    <property type="evidence" value="ECO:0007669"/>
    <property type="project" value="UniProtKB-SubCell"/>
</dbReference>
<dbReference type="InterPro" id="IPR050598">
    <property type="entry name" value="AminoAcid_Transporter"/>
</dbReference>
<dbReference type="InterPro" id="IPR002293">
    <property type="entry name" value="AA/rel_permease1"/>
</dbReference>
<feature type="region of interest" description="Disordered" evidence="5">
    <location>
        <begin position="20"/>
        <end position="68"/>
    </location>
</feature>
<dbReference type="Proteomes" id="UP000749559">
    <property type="component" value="Unassembled WGS sequence"/>
</dbReference>
<reference evidence="7" key="1">
    <citation type="submission" date="2022-03" db="EMBL/GenBank/DDBJ databases">
        <authorList>
            <person name="Martin C."/>
        </authorList>
    </citation>
    <scope>NUCLEOTIDE SEQUENCE</scope>
</reference>
<keyword evidence="4 6" id="KW-0472">Membrane</keyword>
<evidence type="ECO:0000313" key="7">
    <source>
        <dbReference type="EMBL" id="CAH1779995.1"/>
    </source>
</evidence>
<evidence type="ECO:0000256" key="3">
    <source>
        <dbReference type="ARBA" id="ARBA00022989"/>
    </source>
</evidence>
<dbReference type="Gene3D" id="1.20.1740.10">
    <property type="entry name" value="Amino acid/polyamine transporter I"/>
    <property type="match status" value="1"/>
</dbReference>
<dbReference type="EMBL" id="CAIIXF020000003">
    <property type="protein sequence ID" value="CAH1779995.1"/>
    <property type="molecule type" value="Genomic_DNA"/>
</dbReference>
<dbReference type="Pfam" id="PF13520">
    <property type="entry name" value="AA_permease_2"/>
    <property type="match status" value="1"/>
</dbReference>
<feature type="transmembrane region" description="Helical" evidence="6">
    <location>
        <begin position="159"/>
        <end position="185"/>
    </location>
</feature>
<feature type="compositionally biased region" description="Basic and acidic residues" evidence="5">
    <location>
        <begin position="25"/>
        <end position="37"/>
    </location>
</feature>
<dbReference type="OrthoDB" id="3257095at2759"/>
<keyword evidence="3 6" id="KW-1133">Transmembrane helix</keyword>
<dbReference type="PANTHER" id="PTHR11785:SF240">
    <property type="entry name" value="LD25378P"/>
    <property type="match status" value="1"/>
</dbReference>
<feature type="transmembrane region" description="Helical" evidence="6">
    <location>
        <begin position="78"/>
        <end position="98"/>
    </location>
</feature>
<feature type="transmembrane region" description="Helical" evidence="6">
    <location>
        <begin position="398"/>
        <end position="422"/>
    </location>
</feature>
<feature type="transmembrane region" description="Helical" evidence="6">
    <location>
        <begin position="110"/>
        <end position="132"/>
    </location>
</feature>
<gene>
    <name evidence="7" type="ORF">OFUS_LOCUS6745</name>
</gene>
<comment type="subcellular location">
    <subcellularLocation>
        <location evidence="1">Membrane</location>
        <topology evidence="1">Multi-pass membrane protein</topology>
    </subcellularLocation>
</comment>
<feature type="transmembrane region" description="Helical" evidence="6">
    <location>
        <begin position="302"/>
        <end position="325"/>
    </location>
</feature>
<evidence type="ECO:0000256" key="5">
    <source>
        <dbReference type="SAM" id="MobiDB-lite"/>
    </source>
</evidence>
<dbReference type="PANTHER" id="PTHR11785">
    <property type="entry name" value="AMINO ACID TRANSPORTER"/>
    <property type="match status" value="1"/>
</dbReference>
<organism evidence="7 8">
    <name type="scientific">Owenia fusiformis</name>
    <name type="common">Polychaete worm</name>
    <dbReference type="NCBI Taxonomy" id="6347"/>
    <lineage>
        <taxon>Eukaryota</taxon>
        <taxon>Metazoa</taxon>
        <taxon>Spiralia</taxon>
        <taxon>Lophotrochozoa</taxon>
        <taxon>Annelida</taxon>
        <taxon>Polychaeta</taxon>
        <taxon>Sedentaria</taxon>
        <taxon>Canalipalpata</taxon>
        <taxon>Sabellida</taxon>
        <taxon>Oweniida</taxon>
        <taxon>Oweniidae</taxon>
        <taxon>Owenia</taxon>
    </lineage>
</organism>
<protein>
    <submittedName>
        <fullName evidence="7">Uncharacterized protein</fullName>
    </submittedName>
</protein>